<dbReference type="EMBL" id="AMQM01001199">
    <property type="status" value="NOT_ANNOTATED_CDS"/>
    <property type="molecule type" value="Genomic_DNA"/>
</dbReference>
<reference evidence="3" key="1">
    <citation type="submission" date="2012-12" db="EMBL/GenBank/DDBJ databases">
        <authorList>
            <person name="Hellsten U."/>
            <person name="Grimwood J."/>
            <person name="Chapman J.A."/>
            <person name="Shapiro H."/>
            <person name="Aerts A."/>
            <person name="Otillar R.P."/>
            <person name="Terry A.Y."/>
            <person name="Boore J.L."/>
            <person name="Simakov O."/>
            <person name="Marletaz F."/>
            <person name="Cho S.-J."/>
            <person name="Edsinger-Gonzales E."/>
            <person name="Havlak P."/>
            <person name="Kuo D.-H."/>
            <person name="Larsson T."/>
            <person name="Lv J."/>
            <person name="Arendt D."/>
            <person name="Savage R."/>
            <person name="Osoegawa K."/>
            <person name="de Jong P."/>
            <person name="Lindberg D.R."/>
            <person name="Seaver E.C."/>
            <person name="Weisblat D.A."/>
            <person name="Putnam N.H."/>
            <person name="Grigoriev I.V."/>
            <person name="Rokhsar D.S."/>
        </authorList>
    </citation>
    <scope>NUCLEOTIDE SEQUENCE</scope>
</reference>
<dbReference type="GeneID" id="20199795"/>
<dbReference type="RefSeq" id="XP_009023184.1">
    <property type="nucleotide sequence ID" value="XM_009024936.1"/>
</dbReference>
<dbReference type="KEGG" id="hro:HELRODRAFT_162847"/>
<dbReference type="AlphaFoldDB" id="T1ET95"/>
<dbReference type="OrthoDB" id="6617942at2759"/>
<gene>
    <name evidence="2" type="primary">20199795</name>
    <name evidence="1" type="ORF">HELRODRAFT_162847</name>
</gene>
<organism evidence="2 3">
    <name type="scientific">Helobdella robusta</name>
    <name type="common">Californian leech</name>
    <dbReference type="NCBI Taxonomy" id="6412"/>
    <lineage>
        <taxon>Eukaryota</taxon>
        <taxon>Metazoa</taxon>
        <taxon>Spiralia</taxon>
        <taxon>Lophotrochozoa</taxon>
        <taxon>Annelida</taxon>
        <taxon>Clitellata</taxon>
        <taxon>Hirudinea</taxon>
        <taxon>Rhynchobdellida</taxon>
        <taxon>Glossiphoniidae</taxon>
        <taxon>Helobdella</taxon>
    </lineage>
</organism>
<dbReference type="CTD" id="20199795"/>
<proteinExistence type="predicted"/>
<dbReference type="Proteomes" id="UP000015101">
    <property type="component" value="Unassembled WGS sequence"/>
</dbReference>
<evidence type="ECO:0000313" key="2">
    <source>
        <dbReference type="EnsemblMetazoa" id="HelroP162847"/>
    </source>
</evidence>
<dbReference type="HOGENOM" id="CLU_2212773_0_0_1"/>
<evidence type="ECO:0000313" key="1">
    <source>
        <dbReference type="EMBL" id="ESN99324.1"/>
    </source>
</evidence>
<dbReference type="EnsemblMetazoa" id="HelroT162847">
    <property type="protein sequence ID" value="HelroP162847"/>
    <property type="gene ID" value="HelroG162847"/>
</dbReference>
<reference evidence="1 3" key="2">
    <citation type="journal article" date="2013" name="Nature">
        <title>Insights into bilaterian evolution from three spiralian genomes.</title>
        <authorList>
            <person name="Simakov O."/>
            <person name="Marletaz F."/>
            <person name="Cho S.J."/>
            <person name="Edsinger-Gonzales E."/>
            <person name="Havlak P."/>
            <person name="Hellsten U."/>
            <person name="Kuo D.H."/>
            <person name="Larsson T."/>
            <person name="Lv J."/>
            <person name="Arendt D."/>
            <person name="Savage R."/>
            <person name="Osoegawa K."/>
            <person name="de Jong P."/>
            <person name="Grimwood J."/>
            <person name="Chapman J.A."/>
            <person name="Shapiro H."/>
            <person name="Aerts A."/>
            <person name="Otillar R.P."/>
            <person name="Terry A.Y."/>
            <person name="Boore J.L."/>
            <person name="Grigoriev I.V."/>
            <person name="Lindberg D.R."/>
            <person name="Seaver E.C."/>
            <person name="Weisblat D.A."/>
            <person name="Putnam N.H."/>
            <person name="Rokhsar D.S."/>
        </authorList>
    </citation>
    <scope>NUCLEOTIDE SEQUENCE</scope>
</reference>
<sequence length="107" mass="11760">MKFELRSSLVAIGCDGTAVNTGHKNEAIVLLEKHLKRPLPRLVCLLHANELPFRRLFYSLDGTTIGPNSFSGSIGKSLESCLDFNVEAFESIPTELPDLNTDLLSTD</sequence>
<reference evidence="2" key="3">
    <citation type="submission" date="2015-06" db="UniProtKB">
        <authorList>
            <consortium name="EnsemblMetazoa"/>
        </authorList>
    </citation>
    <scope>IDENTIFICATION</scope>
</reference>
<evidence type="ECO:0000313" key="3">
    <source>
        <dbReference type="Proteomes" id="UP000015101"/>
    </source>
</evidence>
<name>T1ET95_HELRO</name>
<protein>
    <submittedName>
        <fullName evidence="1 2">Uncharacterized protein</fullName>
    </submittedName>
</protein>
<accession>T1ET95</accession>
<dbReference type="InParanoid" id="T1ET95"/>
<dbReference type="EMBL" id="KB097143">
    <property type="protein sequence ID" value="ESN99324.1"/>
    <property type="molecule type" value="Genomic_DNA"/>
</dbReference>
<keyword evidence="3" id="KW-1185">Reference proteome</keyword>